<sequence>MALEKRSCISPGECGELPITVTGLRIINGEDASPGEFPFHVRVLTMIGNLMNTCGGSIIKKQWVLTAAHCFIGKDKGRGDNKPVLKSACSADIVEILLRSDGRWAQIGITSYGVGCGLPNKPGAYVNVAHYLPWIKKKIGACTC</sequence>
<proteinExistence type="predicted"/>
<evidence type="ECO:0000259" key="2">
    <source>
        <dbReference type="SMART" id="SM00020"/>
    </source>
</evidence>
<dbReference type="PANTHER" id="PTHR24252:SF8">
    <property type="entry name" value="ACROSIN"/>
    <property type="match status" value="1"/>
</dbReference>
<dbReference type="EMBL" id="VSRR010000151">
    <property type="protein sequence ID" value="MPC11212.1"/>
    <property type="molecule type" value="Genomic_DNA"/>
</dbReference>
<keyword evidence="3" id="KW-0645">Protease</keyword>
<keyword evidence="1" id="KW-1015">Disulfide bond</keyword>
<accession>A0A5B7CN90</accession>
<dbReference type="Proteomes" id="UP000324222">
    <property type="component" value="Unassembled WGS sequence"/>
</dbReference>
<keyword evidence="4" id="KW-1185">Reference proteome</keyword>
<dbReference type="InterPro" id="IPR009003">
    <property type="entry name" value="Peptidase_S1_PA"/>
</dbReference>
<name>A0A5B7CN90_PORTR</name>
<dbReference type="InterPro" id="IPR018114">
    <property type="entry name" value="TRYPSIN_HIS"/>
</dbReference>
<dbReference type="SUPFAM" id="SSF50494">
    <property type="entry name" value="Trypsin-like serine proteases"/>
    <property type="match status" value="1"/>
</dbReference>
<evidence type="ECO:0000313" key="3">
    <source>
        <dbReference type="EMBL" id="MPC11212.1"/>
    </source>
</evidence>
<gene>
    <name evidence="3" type="primary">Prss41</name>
    <name evidence="3" type="ORF">E2C01_003873</name>
</gene>
<dbReference type="PANTHER" id="PTHR24252">
    <property type="entry name" value="ACROSIN-RELATED"/>
    <property type="match status" value="1"/>
</dbReference>
<protein>
    <submittedName>
        <fullName evidence="3">Serine protease 41</fullName>
    </submittedName>
</protein>
<dbReference type="SMART" id="SM00020">
    <property type="entry name" value="Tryp_SPc"/>
    <property type="match status" value="1"/>
</dbReference>
<dbReference type="OrthoDB" id="9425590at2759"/>
<dbReference type="Gene3D" id="2.40.10.10">
    <property type="entry name" value="Trypsin-like serine proteases"/>
    <property type="match status" value="2"/>
</dbReference>
<dbReference type="Pfam" id="PF00089">
    <property type="entry name" value="Trypsin"/>
    <property type="match status" value="2"/>
</dbReference>
<evidence type="ECO:0000256" key="1">
    <source>
        <dbReference type="ARBA" id="ARBA00023157"/>
    </source>
</evidence>
<dbReference type="GO" id="GO:0004252">
    <property type="term" value="F:serine-type endopeptidase activity"/>
    <property type="evidence" value="ECO:0007669"/>
    <property type="project" value="InterPro"/>
</dbReference>
<dbReference type="InterPro" id="IPR043504">
    <property type="entry name" value="Peptidase_S1_PA_chymotrypsin"/>
</dbReference>
<dbReference type="GO" id="GO:0006508">
    <property type="term" value="P:proteolysis"/>
    <property type="evidence" value="ECO:0007669"/>
    <property type="project" value="UniProtKB-KW"/>
</dbReference>
<dbReference type="AlphaFoldDB" id="A0A5B7CN90"/>
<organism evidence="3 4">
    <name type="scientific">Portunus trituberculatus</name>
    <name type="common">Swimming crab</name>
    <name type="synonym">Neptunus trituberculatus</name>
    <dbReference type="NCBI Taxonomy" id="210409"/>
    <lineage>
        <taxon>Eukaryota</taxon>
        <taxon>Metazoa</taxon>
        <taxon>Ecdysozoa</taxon>
        <taxon>Arthropoda</taxon>
        <taxon>Crustacea</taxon>
        <taxon>Multicrustacea</taxon>
        <taxon>Malacostraca</taxon>
        <taxon>Eumalacostraca</taxon>
        <taxon>Eucarida</taxon>
        <taxon>Decapoda</taxon>
        <taxon>Pleocyemata</taxon>
        <taxon>Brachyura</taxon>
        <taxon>Eubrachyura</taxon>
        <taxon>Portunoidea</taxon>
        <taxon>Portunidae</taxon>
        <taxon>Portuninae</taxon>
        <taxon>Portunus</taxon>
    </lineage>
</organism>
<reference evidence="3 4" key="1">
    <citation type="submission" date="2019-05" db="EMBL/GenBank/DDBJ databases">
        <title>Another draft genome of Portunus trituberculatus and its Hox gene families provides insights of decapod evolution.</title>
        <authorList>
            <person name="Jeong J.-H."/>
            <person name="Song I."/>
            <person name="Kim S."/>
            <person name="Choi T."/>
            <person name="Kim D."/>
            <person name="Ryu S."/>
            <person name="Kim W."/>
        </authorList>
    </citation>
    <scope>NUCLEOTIDE SEQUENCE [LARGE SCALE GENOMIC DNA]</scope>
    <source>
        <tissue evidence="3">Muscle</tissue>
    </source>
</reference>
<evidence type="ECO:0000313" key="4">
    <source>
        <dbReference type="Proteomes" id="UP000324222"/>
    </source>
</evidence>
<comment type="caution">
    <text evidence="3">The sequence shown here is derived from an EMBL/GenBank/DDBJ whole genome shotgun (WGS) entry which is preliminary data.</text>
</comment>
<feature type="domain" description="Peptidase S1" evidence="2">
    <location>
        <begin position="25"/>
        <end position="135"/>
    </location>
</feature>
<dbReference type="PROSITE" id="PS00134">
    <property type="entry name" value="TRYPSIN_HIS"/>
    <property type="match status" value="1"/>
</dbReference>
<dbReference type="InterPro" id="IPR001254">
    <property type="entry name" value="Trypsin_dom"/>
</dbReference>
<keyword evidence="3" id="KW-0378">Hydrolase</keyword>